<gene>
    <name evidence="1" type="ORF">GCM10010394_52390</name>
</gene>
<organism evidence="1 2">
    <name type="scientific">Streptomyces crystallinus</name>
    <dbReference type="NCBI Taxonomy" id="68191"/>
    <lineage>
        <taxon>Bacteria</taxon>
        <taxon>Bacillati</taxon>
        <taxon>Actinomycetota</taxon>
        <taxon>Actinomycetes</taxon>
        <taxon>Kitasatosporales</taxon>
        <taxon>Streptomycetaceae</taxon>
        <taxon>Streptomyces</taxon>
    </lineage>
</organism>
<evidence type="ECO:0000313" key="1">
    <source>
        <dbReference type="EMBL" id="GAA0615861.1"/>
    </source>
</evidence>
<accession>A0ABN1GPM1</accession>
<name>A0ABN1GPM1_9ACTN</name>
<evidence type="ECO:0000313" key="2">
    <source>
        <dbReference type="Proteomes" id="UP001500668"/>
    </source>
</evidence>
<dbReference type="Proteomes" id="UP001500668">
    <property type="component" value="Unassembled WGS sequence"/>
</dbReference>
<reference evidence="1 2" key="1">
    <citation type="journal article" date="2019" name="Int. J. Syst. Evol. Microbiol.">
        <title>The Global Catalogue of Microorganisms (GCM) 10K type strain sequencing project: providing services to taxonomists for standard genome sequencing and annotation.</title>
        <authorList>
            <consortium name="The Broad Institute Genomics Platform"/>
            <consortium name="The Broad Institute Genome Sequencing Center for Infectious Disease"/>
            <person name="Wu L."/>
            <person name="Ma J."/>
        </authorList>
    </citation>
    <scope>NUCLEOTIDE SEQUENCE [LARGE SCALE GENOMIC DNA]</scope>
    <source>
        <strain evidence="1 2">JCM 5067</strain>
    </source>
</reference>
<proteinExistence type="predicted"/>
<comment type="caution">
    <text evidence="1">The sequence shown here is derived from an EMBL/GenBank/DDBJ whole genome shotgun (WGS) entry which is preliminary data.</text>
</comment>
<protein>
    <submittedName>
        <fullName evidence="1">Uncharacterized protein</fullName>
    </submittedName>
</protein>
<dbReference type="EMBL" id="BAAACA010000037">
    <property type="protein sequence ID" value="GAA0615861.1"/>
    <property type="molecule type" value="Genomic_DNA"/>
</dbReference>
<keyword evidence="2" id="KW-1185">Reference proteome</keyword>
<sequence length="159" mass="17586">MKYVEAAWDDDHQGFFTDATAYLAALPELEGALPPGARAFASDADHYRRNAVRCVKDLELSDIRIATDKSGTLTLEFAPNQWKHETGLRIVYQGVVHFAIDYDHEIDWMRSDAVLLDELLPADDGGCVHEIALTDATITVRARDLQAVWAEAPDTAGAE</sequence>
<dbReference type="RefSeq" id="WP_344077341.1">
    <property type="nucleotide sequence ID" value="NZ_BAAACA010000037.1"/>
</dbReference>